<feature type="compositionally biased region" description="Basic and acidic residues" evidence="1">
    <location>
        <begin position="129"/>
        <end position="144"/>
    </location>
</feature>
<sequence length="144" mass="15718">MVVVAGEAPVEHEGAVDLLDHPPLRLRDEALARVVGVAPDHLDGDVLHRPVDDHRVLEALVDQDLLQTHPAPHRRLVQQGDAGLVVVRARGQDHHADDQAQHVDGQSPLPAGRLLVRVQPRGLLRHPGRRTDGLGVDDHQGRVL</sequence>
<evidence type="ECO:0000313" key="3">
    <source>
        <dbReference type="Proteomes" id="UP001165041"/>
    </source>
</evidence>
<accession>A0A9W6Q1H0</accession>
<reference evidence="2" key="1">
    <citation type="submission" date="2023-02" db="EMBL/GenBank/DDBJ databases">
        <title>Kitasatospora phosalacinea NBRC 14627.</title>
        <authorList>
            <person name="Ichikawa N."/>
            <person name="Sato H."/>
            <person name="Tonouchi N."/>
        </authorList>
    </citation>
    <scope>NUCLEOTIDE SEQUENCE</scope>
    <source>
        <strain evidence="2">NBRC 14627</strain>
    </source>
</reference>
<protein>
    <submittedName>
        <fullName evidence="2">Uncharacterized protein</fullName>
    </submittedName>
</protein>
<proteinExistence type="predicted"/>
<gene>
    <name evidence="2" type="ORF">Kpho02_05180</name>
</gene>
<dbReference type="Proteomes" id="UP001165041">
    <property type="component" value="Unassembled WGS sequence"/>
</dbReference>
<dbReference type="EMBL" id="BSSA01000001">
    <property type="protein sequence ID" value="GLW68219.1"/>
    <property type="molecule type" value="Genomic_DNA"/>
</dbReference>
<organism evidence="2 3">
    <name type="scientific">Kitasatospora phosalacinea</name>
    <dbReference type="NCBI Taxonomy" id="2065"/>
    <lineage>
        <taxon>Bacteria</taxon>
        <taxon>Bacillati</taxon>
        <taxon>Actinomycetota</taxon>
        <taxon>Actinomycetes</taxon>
        <taxon>Kitasatosporales</taxon>
        <taxon>Streptomycetaceae</taxon>
        <taxon>Kitasatospora</taxon>
    </lineage>
</organism>
<feature type="region of interest" description="Disordered" evidence="1">
    <location>
        <begin position="121"/>
        <end position="144"/>
    </location>
</feature>
<dbReference type="AlphaFoldDB" id="A0A9W6Q1H0"/>
<name>A0A9W6Q1H0_9ACTN</name>
<feature type="region of interest" description="Disordered" evidence="1">
    <location>
        <begin position="93"/>
        <end position="112"/>
    </location>
</feature>
<evidence type="ECO:0000256" key="1">
    <source>
        <dbReference type="SAM" id="MobiDB-lite"/>
    </source>
</evidence>
<comment type="caution">
    <text evidence="2">The sequence shown here is derived from an EMBL/GenBank/DDBJ whole genome shotgun (WGS) entry which is preliminary data.</text>
</comment>
<evidence type="ECO:0000313" key="2">
    <source>
        <dbReference type="EMBL" id="GLW68219.1"/>
    </source>
</evidence>